<evidence type="ECO:0000313" key="5">
    <source>
        <dbReference type="Proteomes" id="UP000012313"/>
    </source>
</evidence>
<dbReference type="Gene3D" id="2.60.40.790">
    <property type="match status" value="1"/>
</dbReference>
<dbReference type="InterPro" id="IPR031107">
    <property type="entry name" value="Small_HSP"/>
</dbReference>
<dbReference type="AlphaFoldDB" id="N1WFQ7"/>
<feature type="domain" description="SHSP" evidence="3">
    <location>
        <begin position="26"/>
        <end position="138"/>
    </location>
</feature>
<comment type="caution">
    <text evidence="4">The sequence shown here is derived from an EMBL/GenBank/DDBJ whole genome shotgun (WGS) entry which is preliminary data.</text>
</comment>
<gene>
    <name evidence="4" type="ORF">LEP1GSC060_1602</name>
</gene>
<dbReference type="CDD" id="cd06464">
    <property type="entry name" value="ACD_sHsps-like"/>
    <property type="match status" value="1"/>
</dbReference>
<dbReference type="PROSITE" id="PS01031">
    <property type="entry name" value="SHSP"/>
    <property type="match status" value="1"/>
</dbReference>
<dbReference type="SUPFAM" id="SSF49764">
    <property type="entry name" value="HSP20-like chaperones"/>
    <property type="match status" value="1"/>
</dbReference>
<keyword evidence="5" id="KW-1185">Reference proteome</keyword>
<reference evidence="4" key="1">
    <citation type="submission" date="2013-03" db="EMBL/GenBank/DDBJ databases">
        <authorList>
            <person name="Harkins D.M."/>
            <person name="Durkin A.S."/>
            <person name="Brinkac L.M."/>
            <person name="Haft D.H."/>
            <person name="Selengut J.D."/>
            <person name="Sanka R."/>
            <person name="DePew J."/>
            <person name="Purushe J."/>
            <person name="Hartskeerl R.A."/>
            <person name="Ahmed A."/>
            <person name="van der Linden H."/>
            <person name="Goris M.G.A."/>
            <person name="Vinetz J.M."/>
            <person name="Sutton G.G."/>
            <person name="Nierman W.C."/>
            <person name="Fouts D.E."/>
        </authorList>
    </citation>
    <scope>NUCLEOTIDE SEQUENCE [LARGE SCALE GENOMIC DNA]</scope>
    <source>
        <strain evidence="4">ICFT</strain>
    </source>
</reference>
<evidence type="ECO:0000313" key="4">
    <source>
        <dbReference type="EMBL" id="EMY76162.1"/>
    </source>
</evidence>
<organism evidence="4 5">
    <name type="scientific">Leptospira weilii serovar Ranarum str. ICFT</name>
    <dbReference type="NCBI Taxonomy" id="1218598"/>
    <lineage>
        <taxon>Bacteria</taxon>
        <taxon>Pseudomonadati</taxon>
        <taxon>Spirochaetota</taxon>
        <taxon>Spirochaetia</taxon>
        <taxon>Leptospirales</taxon>
        <taxon>Leptospiraceae</taxon>
        <taxon>Leptospira</taxon>
    </lineage>
</organism>
<dbReference type="PANTHER" id="PTHR11527">
    <property type="entry name" value="HEAT-SHOCK PROTEIN 20 FAMILY MEMBER"/>
    <property type="match status" value="1"/>
</dbReference>
<dbReference type="STRING" id="1218598.LEP1GSC060_1602"/>
<proteinExistence type="inferred from homology"/>
<dbReference type="InterPro" id="IPR008978">
    <property type="entry name" value="HSP20-like_chaperone"/>
</dbReference>
<dbReference type="RefSeq" id="WP_003009350.1">
    <property type="nucleotide sequence ID" value="NZ_AOHC02000052.1"/>
</dbReference>
<dbReference type="InterPro" id="IPR002068">
    <property type="entry name" value="A-crystallin/Hsp20_dom"/>
</dbReference>
<comment type="similarity">
    <text evidence="1 2">Belongs to the small heat shock protein (HSP20) family.</text>
</comment>
<protein>
    <submittedName>
        <fullName evidence="4">Spore protein SP21 family protein</fullName>
    </submittedName>
</protein>
<sequence length="138" mass="15366">MNEFRIFEDLYKLQNQFSGLWDPFSLNGGSAYPALNIHKGTDVVTITALIPGIGPENLEITVSGNQLHLSGETPANVPKPNQGTNRVERFHGKFHRALELPTEVDPDKTVAEFKNGVLVLTLPIRESVKPRKIQIQTH</sequence>
<dbReference type="Proteomes" id="UP000012313">
    <property type="component" value="Unassembled WGS sequence"/>
</dbReference>
<evidence type="ECO:0000256" key="2">
    <source>
        <dbReference type="RuleBase" id="RU003616"/>
    </source>
</evidence>
<accession>N1WFQ7</accession>
<dbReference type="EMBL" id="AOHC02000052">
    <property type="protein sequence ID" value="EMY76162.1"/>
    <property type="molecule type" value="Genomic_DNA"/>
</dbReference>
<name>N1WFQ7_9LEPT</name>
<dbReference type="OrthoDB" id="9811615at2"/>
<evidence type="ECO:0000256" key="1">
    <source>
        <dbReference type="PROSITE-ProRule" id="PRU00285"/>
    </source>
</evidence>
<dbReference type="Pfam" id="PF00011">
    <property type="entry name" value="HSP20"/>
    <property type="match status" value="1"/>
</dbReference>
<evidence type="ECO:0000259" key="3">
    <source>
        <dbReference type="PROSITE" id="PS01031"/>
    </source>
</evidence>